<dbReference type="EMBL" id="KL596976">
    <property type="protein sequence ID" value="KER21305.1"/>
    <property type="molecule type" value="Genomic_DNA"/>
</dbReference>
<accession>A0A074ZDN0</accession>
<reference evidence="1 2" key="1">
    <citation type="submission" date="2013-11" db="EMBL/GenBank/DDBJ databases">
        <title>Opisthorchis viverrini - life in the bile duct.</title>
        <authorList>
            <person name="Young N.D."/>
            <person name="Nagarajan N."/>
            <person name="Lin S.J."/>
            <person name="Korhonen P.K."/>
            <person name="Jex A.R."/>
            <person name="Hall R.S."/>
            <person name="Safavi-Hemami H."/>
            <person name="Kaewkong W."/>
            <person name="Bertrand D."/>
            <person name="Gao S."/>
            <person name="Seet Q."/>
            <person name="Wongkham S."/>
            <person name="Teh B.T."/>
            <person name="Wongkham C."/>
            <person name="Intapan P.M."/>
            <person name="Maleewong W."/>
            <person name="Yang X."/>
            <person name="Hu M."/>
            <person name="Wang Z."/>
            <person name="Hofmann A."/>
            <person name="Sternberg P.W."/>
            <person name="Tan P."/>
            <person name="Wang J."/>
            <person name="Gasser R.B."/>
        </authorList>
    </citation>
    <scope>NUCLEOTIDE SEQUENCE [LARGE SCALE GENOMIC DNA]</scope>
</reference>
<sequence length="164" mass="18298">MAVPCHHWPDMLQFLDSPVTDVTFEMIRLGSLSSGIHFSLVEETSSNEADMGLQSSFLVCGLWHCQMHSSKEASLTPGKTNRSSTPDSELPAMGDALVPRVHHPCQLPAMGDALVPRVHSTPVPLEGWRVYECTMVQRNRVTLPAGRTRPAHEVFFLRACYQIW</sequence>
<dbReference type="KEGG" id="ovi:T265_15119"/>
<proteinExistence type="predicted"/>
<evidence type="ECO:0000313" key="1">
    <source>
        <dbReference type="EMBL" id="KER21305.1"/>
    </source>
</evidence>
<dbReference type="CTD" id="20329284"/>
<gene>
    <name evidence="1" type="ORF">T265_15119</name>
</gene>
<name>A0A074ZDN0_OPIVI</name>
<protein>
    <submittedName>
        <fullName evidence="1">Uncharacterized protein</fullName>
    </submittedName>
</protein>
<dbReference type="GeneID" id="20329284"/>
<evidence type="ECO:0000313" key="2">
    <source>
        <dbReference type="Proteomes" id="UP000054324"/>
    </source>
</evidence>
<dbReference type="Proteomes" id="UP000054324">
    <property type="component" value="Unassembled WGS sequence"/>
</dbReference>
<dbReference type="AlphaFoldDB" id="A0A074ZDN0"/>
<organism evidence="1 2">
    <name type="scientific">Opisthorchis viverrini</name>
    <name type="common">Southeast Asian liver fluke</name>
    <dbReference type="NCBI Taxonomy" id="6198"/>
    <lineage>
        <taxon>Eukaryota</taxon>
        <taxon>Metazoa</taxon>
        <taxon>Spiralia</taxon>
        <taxon>Lophotrochozoa</taxon>
        <taxon>Platyhelminthes</taxon>
        <taxon>Trematoda</taxon>
        <taxon>Digenea</taxon>
        <taxon>Opisthorchiida</taxon>
        <taxon>Opisthorchiata</taxon>
        <taxon>Opisthorchiidae</taxon>
        <taxon>Opisthorchis</taxon>
    </lineage>
</organism>
<dbReference type="RefSeq" id="XP_009174938.1">
    <property type="nucleotide sequence ID" value="XM_009176674.1"/>
</dbReference>
<dbReference type="OrthoDB" id="10472151at2759"/>
<keyword evidence="2" id="KW-1185">Reference proteome</keyword>